<evidence type="ECO:0000313" key="11">
    <source>
        <dbReference type="EMBL" id="MBR7825763.1"/>
    </source>
</evidence>
<reference evidence="11" key="1">
    <citation type="submission" date="2021-04" db="EMBL/GenBank/DDBJ databases">
        <title>Genome based classification of Actinospica acidithermotolerans sp. nov., an actinobacterium isolated from an Indonesian hot spring.</title>
        <authorList>
            <person name="Kusuma A.B."/>
            <person name="Putra K.E."/>
            <person name="Nafisah S."/>
            <person name="Loh J."/>
            <person name="Nouioui I."/>
            <person name="Goodfellow M."/>
        </authorList>
    </citation>
    <scope>NUCLEOTIDE SEQUENCE</scope>
    <source>
        <strain evidence="11">MGRD01-02</strain>
    </source>
</reference>
<gene>
    <name evidence="11" type="ORF">KDK95_05545</name>
</gene>
<evidence type="ECO:0000256" key="7">
    <source>
        <dbReference type="ARBA" id="ARBA00023136"/>
    </source>
</evidence>
<comment type="subcellular location">
    <subcellularLocation>
        <location evidence="1">Cell membrane</location>
        <topology evidence="1">Multi-pass membrane protein</topology>
    </subcellularLocation>
</comment>
<keyword evidence="2" id="KW-1003">Cell membrane</keyword>
<protein>
    <submittedName>
        <fullName evidence="11">Glycosyltransferase family 39 protein</fullName>
        <ecNumber evidence="11">2.4.-.-</ecNumber>
    </submittedName>
</protein>
<dbReference type="RefSeq" id="WP_212516915.1">
    <property type="nucleotide sequence ID" value="NZ_JAGSOH010000008.1"/>
</dbReference>
<feature type="compositionally biased region" description="Polar residues" evidence="8">
    <location>
        <begin position="90"/>
        <end position="100"/>
    </location>
</feature>
<dbReference type="EMBL" id="JAGSOH010000008">
    <property type="protein sequence ID" value="MBR7825763.1"/>
    <property type="molecule type" value="Genomic_DNA"/>
</dbReference>
<evidence type="ECO:0000256" key="2">
    <source>
        <dbReference type="ARBA" id="ARBA00022475"/>
    </source>
</evidence>
<dbReference type="PANTHER" id="PTHR33908">
    <property type="entry name" value="MANNOSYLTRANSFERASE YKCB-RELATED"/>
    <property type="match status" value="1"/>
</dbReference>
<dbReference type="GO" id="GO:0009103">
    <property type="term" value="P:lipopolysaccharide biosynthetic process"/>
    <property type="evidence" value="ECO:0007669"/>
    <property type="project" value="UniProtKB-ARBA"/>
</dbReference>
<dbReference type="EC" id="2.4.-.-" evidence="11"/>
<dbReference type="PANTHER" id="PTHR33908:SF11">
    <property type="entry name" value="MEMBRANE PROTEIN"/>
    <property type="match status" value="1"/>
</dbReference>
<keyword evidence="12" id="KW-1185">Reference proteome</keyword>
<dbReference type="Pfam" id="PF13231">
    <property type="entry name" value="PMT_2"/>
    <property type="match status" value="1"/>
</dbReference>
<sequence length="634" mass="67507">MSPEPQGTPHPPQPRRIPDVLAAGVPGLEGGQMQPAPTAEPAPVSGPSRPVAPVFEPMYGRIEQFPPDYGVFAEPSQQEGGPLRRRTEPASPSQSPQQHATFDLTVPIPVVKTNGDGGSGQAQSHADAQMRRSGVWTGMWTRRGGLLAILVAQAGLSLRNNNTAFVDEALYLYSGHLEIAQTLHGTPTGANFWSFFSGAPVLYPILGAMADGIGGLFAARLLSLAFMLGATCMLYLLTRRMLGTRAALFAAAAFSCTEPVIFVGNLATYDAPALFLLSLATWIVVRYARSSKPLYLFAVLPAALAVGTKYAALMFVPVIVVIAFMTAFPEFGKRALVRPVALAVGIAATLYVALHFAGETALKGVEVTTTSRAQGHNTVSQVLTDAGQWGGALFLICLVGAAFLIALPNTHDLPHLPKGRWSRLCLAALLCGTALMPPLYQAHLHTTVSLQKHVGFGLFFAAPLAGYGLARIADKHVLRTLVAISLLGTTLVLGAFQSLTLFHVWPNSSAMVSEIAQNEKPNGRYLVGSDAVAVYGLRATPGFNPHQFIDTWSLSYRDSAGQLLTGTAAFTAAIKAGYFQVIVYTGAENPPVEAVIEADLSHAANYKLVATIPEHTSNGALNYYVWVRQATVKR</sequence>
<feature type="domain" description="Glycosyltransferase RgtA/B/C/D-like" evidence="10">
    <location>
        <begin position="216"/>
        <end position="352"/>
    </location>
</feature>
<evidence type="ECO:0000256" key="9">
    <source>
        <dbReference type="SAM" id="Phobius"/>
    </source>
</evidence>
<feature type="transmembrane region" description="Helical" evidence="9">
    <location>
        <begin position="421"/>
        <end position="440"/>
    </location>
</feature>
<evidence type="ECO:0000256" key="4">
    <source>
        <dbReference type="ARBA" id="ARBA00022679"/>
    </source>
</evidence>
<dbReference type="GO" id="GO:0016763">
    <property type="term" value="F:pentosyltransferase activity"/>
    <property type="evidence" value="ECO:0007669"/>
    <property type="project" value="TreeGrafter"/>
</dbReference>
<feature type="compositionally biased region" description="Pro residues" evidence="8">
    <location>
        <begin position="1"/>
        <end position="15"/>
    </location>
</feature>
<name>A0A941II32_9ACTN</name>
<keyword evidence="7 9" id="KW-0472">Membrane</keyword>
<feature type="transmembrane region" description="Helical" evidence="9">
    <location>
        <begin position="217"/>
        <end position="237"/>
    </location>
</feature>
<dbReference type="GO" id="GO:0005886">
    <property type="term" value="C:plasma membrane"/>
    <property type="evidence" value="ECO:0007669"/>
    <property type="project" value="UniProtKB-SubCell"/>
</dbReference>
<evidence type="ECO:0000313" key="12">
    <source>
        <dbReference type="Proteomes" id="UP000676325"/>
    </source>
</evidence>
<keyword evidence="4 11" id="KW-0808">Transferase</keyword>
<accession>A0A941II32</accession>
<keyword evidence="5 9" id="KW-0812">Transmembrane</keyword>
<evidence type="ECO:0000256" key="5">
    <source>
        <dbReference type="ARBA" id="ARBA00022692"/>
    </source>
</evidence>
<evidence type="ECO:0000256" key="1">
    <source>
        <dbReference type="ARBA" id="ARBA00004651"/>
    </source>
</evidence>
<keyword evidence="3 11" id="KW-0328">Glycosyltransferase</keyword>
<organism evidence="11 12">
    <name type="scientific">Actinospica acidithermotolerans</name>
    <dbReference type="NCBI Taxonomy" id="2828514"/>
    <lineage>
        <taxon>Bacteria</taxon>
        <taxon>Bacillati</taxon>
        <taxon>Actinomycetota</taxon>
        <taxon>Actinomycetes</taxon>
        <taxon>Catenulisporales</taxon>
        <taxon>Actinospicaceae</taxon>
        <taxon>Actinospica</taxon>
    </lineage>
</organism>
<feature type="transmembrane region" description="Helical" evidence="9">
    <location>
        <begin position="452"/>
        <end position="470"/>
    </location>
</feature>
<dbReference type="Proteomes" id="UP000676325">
    <property type="component" value="Unassembled WGS sequence"/>
</dbReference>
<comment type="caution">
    <text evidence="11">The sequence shown here is derived from an EMBL/GenBank/DDBJ whole genome shotgun (WGS) entry which is preliminary data.</text>
</comment>
<keyword evidence="6 9" id="KW-1133">Transmembrane helix</keyword>
<proteinExistence type="predicted"/>
<dbReference type="InterPro" id="IPR038731">
    <property type="entry name" value="RgtA/B/C-like"/>
</dbReference>
<evidence type="ECO:0000256" key="3">
    <source>
        <dbReference type="ARBA" id="ARBA00022676"/>
    </source>
</evidence>
<evidence type="ECO:0000256" key="8">
    <source>
        <dbReference type="SAM" id="MobiDB-lite"/>
    </source>
</evidence>
<dbReference type="AlphaFoldDB" id="A0A941II32"/>
<evidence type="ECO:0000259" key="10">
    <source>
        <dbReference type="Pfam" id="PF13231"/>
    </source>
</evidence>
<feature type="region of interest" description="Disordered" evidence="8">
    <location>
        <begin position="1"/>
        <end position="102"/>
    </location>
</feature>
<feature type="transmembrane region" description="Helical" evidence="9">
    <location>
        <begin position="389"/>
        <end position="409"/>
    </location>
</feature>
<feature type="transmembrane region" description="Helical" evidence="9">
    <location>
        <begin position="243"/>
        <end position="264"/>
    </location>
</feature>
<feature type="transmembrane region" description="Helical" evidence="9">
    <location>
        <begin position="482"/>
        <end position="505"/>
    </location>
</feature>
<evidence type="ECO:0000256" key="6">
    <source>
        <dbReference type="ARBA" id="ARBA00022989"/>
    </source>
</evidence>
<dbReference type="InterPro" id="IPR050297">
    <property type="entry name" value="LipidA_mod_glycosyltrf_83"/>
</dbReference>
<feature type="transmembrane region" description="Helical" evidence="9">
    <location>
        <begin position="294"/>
        <end position="324"/>
    </location>
</feature>
<feature type="transmembrane region" description="Helical" evidence="9">
    <location>
        <begin position="336"/>
        <end position="357"/>
    </location>
</feature>